<dbReference type="PANTHER" id="PTHR43346:SF1">
    <property type="entry name" value="QUERCETIN 2,3-DIOXYGENASE-RELATED"/>
    <property type="match status" value="1"/>
</dbReference>
<accession>A0A6J4HUZ8</accession>
<dbReference type="InterPro" id="IPR011051">
    <property type="entry name" value="RmlC_Cupin_sf"/>
</dbReference>
<reference evidence="2" key="1">
    <citation type="submission" date="2020-02" db="EMBL/GenBank/DDBJ databases">
        <authorList>
            <person name="Meier V. D."/>
        </authorList>
    </citation>
    <scope>NUCLEOTIDE SEQUENCE</scope>
    <source>
        <strain evidence="2">AVDCRST_MAG27</strain>
    </source>
</reference>
<dbReference type="InterPro" id="IPR013096">
    <property type="entry name" value="Cupin_2"/>
</dbReference>
<dbReference type="AlphaFoldDB" id="A0A6J4HUZ8"/>
<dbReference type="InterPro" id="IPR052538">
    <property type="entry name" value="Flavonoid_dioxygenase-like"/>
</dbReference>
<feature type="domain" description="Cupin type-2" evidence="1">
    <location>
        <begin position="45"/>
        <end position="110"/>
    </location>
</feature>
<dbReference type="Pfam" id="PF07883">
    <property type="entry name" value="Cupin_2"/>
    <property type="match status" value="1"/>
</dbReference>
<protein>
    <recommendedName>
        <fullName evidence="1">Cupin type-2 domain-containing protein</fullName>
    </recommendedName>
</protein>
<name>A0A6J4HUZ8_9PROT</name>
<dbReference type="InterPro" id="IPR014710">
    <property type="entry name" value="RmlC-like_jellyroll"/>
</dbReference>
<gene>
    <name evidence="2" type="ORF">AVDCRST_MAG27-2178</name>
</gene>
<sequence length="149" mass="16063">MEMPAMTAGITPAGEGEGGVAWNILGQTYKPIQHSAASFAFHTYFPDGTFVPPHVHTRQDEFIYVLDGKFELMLDGQTAVAGKGDLVRLPMGLPHGIFNKSGSPVTALFWVAPSHGLYELFSRIHNVGDPAEVVRIAAGYEVNFLPPPG</sequence>
<dbReference type="PANTHER" id="PTHR43346">
    <property type="entry name" value="LIGAND BINDING DOMAIN PROTEIN, PUTATIVE (AFU_ORTHOLOGUE AFUA_6G14370)-RELATED"/>
    <property type="match status" value="1"/>
</dbReference>
<dbReference type="EMBL" id="CADCTD010000049">
    <property type="protein sequence ID" value="CAA9234431.1"/>
    <property type="molecule type" value="Genomic_DNA"/>
</dbReference>
<evidence type="ECO:0000259" key="1">
    <source>
        <dbReference type="Pfam" id="PF07883"/>
    </source>
</evidence>
<proteinExistence type="predicted"/>
<organism evidence="2">
    <name type="scientific">uncultured Craurococcus sp</name>
    <dbReference type="NCBI Taxonomy" id="1135998"/>
    <lineage>
        <taxon>Bacteria</taxon>
        <taxon>Pseudomonadati</taxon>
        <taxon>Pseudomonadota</taxon>
        <taxon>Alphaproteobacteria</taxon>
        <taxon>Acetobacterales</taxon>
        <taxon>Acetobacteraceae</taxon>
        <taxon>Craurococcus</taxon>
        <taxon>environmental samples</taxon>
    </lineage>
</organism>
<evidence type="ECO:0000313" key="2">
    <source>
        <dbReference type="EMBL" id="CAA9234431.1"/>
    </source>
</evidence>
<dbReference type="SUPFAM" id="SSF51182">
    <property type="entry name" value="RmlC-like cupins"/>
    <property type="match status" value="1"/>
</dbReference>
<dbReference type="Gene3D" id="2.60.120.10">
    <property type="entry name" value="Jelly Rolls"/>
    <property type="match status" value="1"/>
</dbReference>